<keyword evidence="6 7" id="KW-0472">Membrane</keyword>
<evidence type="ECO:0000313" key="9">
    <source>
        <dbReference type="Proteomes" id="UP001143543"/>
    </source>
</evidence>
<reference evidence="8" key="1">
    <citation type="submission" date="2022-07" db="EMBL/GenBank/DDBJ databases">
        <title>Taxonomy of Novel Oxalotrophic and Methylotrophic Bacteria.</title>
        <authorList>
            <person name="Sahin N."/>
            <person name="Tani A."/>
        </authorList>
    </citation>
    <scope>NUCLEOTIDE SEQUENCE</scope>
    <source>
        <strain evidence="8">Y10</strain>
    </source>
</reference>
<evidence type="ECO:0000313" key="8">
    <source>
        <dbReference type="EMBL" id="GLB49244.1"/>
    </source>
</evidence>
<feature type="transmembrane region" description="Helical" evidence="7">
    <location>
        <begin position="7"/>
        <end position="26"/>
    </location>
</feature>
<dbReference type="InterPro" id="IPR051907">
    <property type="entry name" value="DoxX-like_oxidoreductase"/>
</dbReference>
<evidence type="ECO:0000256" key="5">
    <source>
        <dbReference type="ARBA" id="ARBA00022989"/>
    </source>
</evidence>
<accession>A0ABQ5MIN8</accession>
<dbReference type="PANTHER" id="PTHR33452:SF1">
    <property type="entry name" value="INNER MEMBRANE PROTEIN YPHA-RELATED"/>
    <property type="match status" value="1"/>
</dbReference>
<keyword evidence="4 7" id="KW-0812">Transmembrane</keyword>
<dbReference type="PANTHER" id="PTHR33452">
    <property type="entry name" value="OXIDOREDUCTASE CATD-RELATED"/>
    <property type="match status" value="1"/>
</dbReference>
<protein>
    <recommendedName>
        <fullName evidence="10">DoxX family protein</fullName>
    </recommendedName>
</protein>
<evidence type="ECO:0000256" key="7">
    <source>
        <dbReference type="SAM" id="Phobius"/>
    </source>
</evidence>
<feature type="transmembrane region" description="Helical" evidence="7">
    <location>
        <begin position="101"/>
        <end position="120"/>
    </location>
</feature>
<name>A0ABQ5MIN8_9FLAO</name>
<gene>
    <name evidence="8" type="ORF">Y10_16120</name>
</gene>
<evidence type="ECO:0008006" key="10">
    <source>
        <dbReference type="Google" id="ProtNLM"/>
    </source>
</evidence>
<sequence length="123" mass="13132">MKNLTDIGLLILRVAASCLMMVHGYQKLQLLLDGGGKEFPALIGSGSVSLVLAVIGEFLAPLFIIVGFKTRFAAIPAAITMAVAAFYVHASDPLQQKELALIYFFIFLGLAFTGAGKISIDKK</sequence>
<dbReference type="EMBL" id="BRVO01000002">
    <property type="protein sequence ID" value="GLB49244.1"/>
    <property type="molecule type" value="Genomic_DNA"/>
</dbReference>
<evidence type="ECO:0000256" key="4">
    <source>
        <dbReference type="ARBA" id="ARBA00022692"/>
    </source>
</evidence>
<dbReference type="Pfam" id="PF07681">
    <property type="entry name" value="DoxX"/>
    <property type="match status" value="1"/>
</dbReference>
<keyword evidence="5 7" id="KW-1133">Transmembrane helix</keyword>
<feature type="transmembrane region" description="Helical" evidence="7">
    <location>
        <begin position="72"/>
        <end position="89"/>
    </location>
</feature>
<comment type="subcellular location">
    <subcellularLocation>
        <location evidence="1">Cell membrane</location>
        <topology evidence="1">Multi-pass membrane protein</topology>
    </subcellularLocation>
</comment>
<proteinExistence type="inferred from homology"/>
<dbReference type="InterPro" id="IPR032808">
    <property type="entry name" value="DoxX"/>
</dbReference>
<comment type="caution">
    <text evidence="8">The sequence shown here is derived from an EMBL/GenBank/DDBJ whole genome shotgun (WGS) entry which is preliminary data.</text>
</comment>
<organism evidence="8 9">
    <name type="scientific">Neptunitalea lumnitzerae</name>
    <dbReference type="NCBI Taxonomy" id="2965509"/>
    <lineage>
        <taxon>Bacteria</taxon>
        <taxon>Pseudomonadati</taxon>
        <taxon>Bacteroidota</taxon>
        <taxon>Flavobacteriia</taxon>
        <taxon>Flavobacteriales</taxon>
        <taxon>Flavobacteriaceae</taxon>
        <taxon>Neptunitalea</taxon>
    </lineage>
</organism>
<evidence type="ECO:0000256" key="1">
    <source>
        <dbReference type="ARBA" id="ARBA00004651"/>
    </source>
</evidence>
<evidence type="ECO:0000256" key="2">
    <source>
        <dbReference type="ARBA" id="ARBA00006679"/>
    </source>
</evidence>
<keyword evidence="9" id="KW-1185">Reference proteome</keyword>
<evidence type="ECO:0000256" key="6">
    <source>
        <dbReference type="ARBA" id="ARBA00023136"/>
    </source>
</evidence>
<dbReference type="Proteomes" id="UP001143543">
    <property type="component" value="Unassembled WGS sequence"/>
</dbReference>
<comment type="similarity">
    <text evidence="2">Belongs to the DoxX family.</text>
</comment>
<feature type="transmembrane region" description="Helical" evidence="7">
    <location>
        <begin position="46"/>
        <end position="65"/>
    </location>
</feature>
<dbReference type="RefSeq" id="WP_281764885.1">
    <property type="nucleotide sequence ID" value="NZ_BRVO01000002.1"/>
</dbReference>
<evidence type="ECO:0000256" key="3">
    <source>
        <dbReference type="ARBA" id="ARBA00022475"/>
    </source>
</evidence>
<keyword evidence="3" id="KW-1003">Cell membrane</keyword>